<dbReference type="InterPro" id="IPR011009">
    <property type="entry name" value="Kinase-like_dom_sf"/>
</dbReference>
<evidence type="ECO:0000256" key="16">
    <source>
        <dbReference type="ARBA" id="ARBA00023170"/>
    </source>
</evidence>
<dbReference type="PROSITE" id="PS50011">
    <property type="entry name" value="PROTEIN_KINASE_DOM"/>
    <property type="match status" value="1"/>
</dbReference>
<evidence type="ECO:0000256" key="1">
    <source>
        <dbReference type="ARBA" id="ARBA00004479"/>
    </source>
</evidence>
<keyword evidence="6" id="KW-0808">Transferase</keyword>
<dbReference type="GO" id="GO:0005524">
    <property type="term" value="F:ATP binding"/>
    <property type="evidence" value="ECO:0007669"/>
    <property type="project" value="UniProtKB-UniRule"/>
</dbReference>
<evidence type="ECO:0000256" key="21">
    <source>
        <dbReference type="SAM" id="Phobius"/>
    </source>
</evidence>
<evidence type="ECO:0000256" key="19">
    <source>
        <dbReference type="ARBA" id="ARBA00048679"/>
    </source>
</evidence>
<dbReference type="Gene3D" id="2.90.10.10">
    <property type="entry name" value="Bulb-type lectin domain"/>
    <property type="match status" value="1"/>
</dbReference>
<dbReference type="Proteomes" id="UP000593564">
    <property type="component" value="Unassembled WGS sequence"/>
</dbReference>
<evidence type="ECO:0000256" key="9">
    <source>
        <dbReference type="ARBA" id="ARBA00022734"/>
    </source>
</evidence>
<evidence type="ECO:0000256" key="5">
    <source>
        <dbReference type="ARBA" id="ARBA00022553"/>
    </source>
</evidence>
<evidence type="ECO:0000259" key="22">
    <source>
        <dbReference type="PROSITE" id="PS50011"/>
    </source>
</evidence>
<sequence length="959" mass="108660">MGLSCTICYAVIIFFIASVSFFNNAQFAPPMAKLNTSWTNKPSIYNNFTDYPSFNLTPVLQGSSSGSHLICGFYCPTQQTQACLFGVVLFASTDYFSDNSSYIIAAELVWSANRDNPVQIDATLQLTGDGDLILHDADGTFVWSTNTSGKSVFGMNFTELGNLVLFDQNNKTVWQSFDHPTDSLLVGQTLFRGQKLTSSKSASNLTPGLFSFKVQDYYEMVVAYVESNPPLPYFQYYVGVKYVKFEKESFLRHKIPVASSSSAHHQFVRLDPDGHLKVYEWDGRNWIWTVTADLMTSDIGDCGYPMVCGNYGLCSSHGQCSCLEEAIYNSTFWQINSRQPSLGCSLVTPISCDHSQYHTLLELKNTSYFYFKFNINQSLSKNFNLEEKLALLEDCKTSCLKNCSCKVALFAHNLGYHSRQGCLLLSEVFSLISNEETMRETVVVFLKVQKSPTTQNLIPSTVNSPQKKSRQVKIIMGSSLGAFFVLFFVVASCIFFFKKKQESEDFDEFFVDQVPGMPTRFSYEELRAMTSNFNDKLGEGGFGSVFQGTLSDGTKVAVKRLNGFGQVKKSFLAEVETIGSIHQVNLVRLIGFCAEKSYRLLVYEYMSHGSLDTWIFQRHQEQTLGWQSRKKIIMDIAKGLAYLHEECREKIFHLDIKPQNILLDEDFNAKISDFGLSKLIDKDQSQVITMMRGTPGYLAPEWLSSIITEKVDVYSFGVVVLEMLCGRKNLDRSQPEEDMHLLDLFKRKAEEERLLDIVDKYNDDMQTHRAEVVEMMRVAVWCLQSDFSRRPSMSVVVKVLGGSVDVQSNLDYNFTTPVARRPITVAGHQRDAIGAATPLFASALSGPSAIYGAVYSSLFFILKVHVKLFDATSTYCFKTKIIFKKKKKILINGKQGKGVMPIRSLPPTFLLLLFFLHPLCLNFDKPPFHHHNLNAYHRFHNHPSLCLSIFFFFFFFLFH</sequence>
<dbReference type="PANTHER" id="PTHR47976:SF30">
    <property type="entry name" value="RECEPTOR-LIKE SERINE_THREONINE-PROTEIN KINASE"/>
    <property type="match status" value="1"/>
</dbReference>
<dbReference type="InterPro" id="IPR008271">
    <property type="entry name" value="Ser/Thr_kinase_AS"/>
</dbReference>
<keyword evidence="3" id="KW-0723">Serine/threonine-protein kinase</keyword>
<evidence type="ECO:0000256" key="12">
    <source>
        <dbReference type="ARBA" id="ARBA00022840"/>
    </source>
</evidence>
<dbReference type="GO" id="GO:0016020">
    <property type="term" value="C:membrane"/>
    <property type="evidence" value="ECO:0007669"/>
    <property type="project" value="UniProtKB-SubCell"/>
</dbReference>
<keyword evidence="4" id="KW-0245">EGF-like domain</keyword>
<dbReference type="GO" id="GO:0004674">
    <property type="term" value="F:protein serine/threonine kinase activity"/>
    <property type="evidence" value="ECO:0007669"/>
    <property type="project" value="UniProtKB-KW"/>
</dbReference>
<reference evidence="24 25" key="2">
    <citation type="submission" date="2020-07" db="EMBL/GenBank/DDBJ databases">
        <title>Genome assembly of wild tea tree DASZ reveals pedigree and selection history of tea varieties.</title>
        <authorList>
            <person name="Zhang W."/>
        </authorList>
    </citation>
    <scope>NUCLEOTIDE SEQUENCE [LARGE SCALE GENOMIC DNA]</scope>
    <source>
        <strain evidence="25">cv. G240</strain>
        <tissue evidence="24">Leaf</tissue>
    </source>
</reference>
<keyword evidence="25" id="KW-1185">Reference proteome</keyword>
<evidence type="ECO:0000256" key="2">
    <source>
        <dbReference type="ARBA" id="ARBA00012513"/>
    </source>
</evidence>
<dbReference type="GO" id="GO:0030246">
    <property type="term" value="F:carbohydrate binding"/>
    <property type="evidence" value="ECO:0007669"/>
    <property type="project" value="UniProtKB-KW"/>
</dbReference>
<feature type="transmembrane region" description="Helical" evidence="21">
    <location>
        <begin position="474"/>
        <end position="497"/>
    </location>
</feature>
<dbReference type="Gene3D" id="1.10.510.10">
    <property type="entry name" value="Transferase(Phosphotransferase) domain 1"/>
    <property type="match status" value="1"/>
</dbReference>
<keyword evidence="5" id="KW-0597">Phosphoprotein</keyword>
<dbReference type="FunFam" id="1.10.510.10:FF:000248">
    <property type="entry name" value="S-receptor-like kinase 5"/>
    <property type="match status" value="1"/>
</dbReference>
<evidence type="ECO:0000256" key="6">
    <source>
        <dbReference type="ARBA" id="ARBA00022679"/>
    </source>
</evidence>
<evidence type="ECO:0000256" key="11">
    <source>
        <dbReference type="ARBA" id="ARBA00022777"/>
    </source>
</evidence>
<evidence type="ECO:0000256" key="15">
    <source>
        <dbReference type="ARBA" id="ARBA00023157"/>
    </source>
</evidence>
<keyword evidence="9" id="KW-0430">Lectin</keyword>
<proteinExistence type="predicted"/>
<dbReference type="CDD" id="cd14066">
    <property type="entry name" value="STKc_IRAK"/>
    <property type="match status" value="1"/>
</dbReference>
<evidence type="ECO:0000256" key="3">
    <source>
        <dbReference type="ARBA" id="ARBA00022527"/>
    </source>
</evidence>
<evidence type="ECO:0000259" key="23">
    <source>
        <dbReference type="PROSITE" id="PS50927"/>
    </source>
</evidence>
<keyword evidence="12 20" id="KW-0067">ATP-binding</keyword>
<dbReference type="PROSITE" id="PS00107">
    <property type="entry name" value="PROTEIN_KINASE_ATP"/>
    <property type="match status" value="1"/>
</dbReference>
<evidence type="ECO:0000256" key="10">
    <source>
        <dbReference type="ARBA" id="ARBA00022741"/>
    </source>
</evidence>
<reference evidence="25" key="1">
    <citation type="journal article" date="2020" name="Nat. Commun.">
        <title>Genome assembly of wild tea tree DASZ reveals pedigree and selection history of tea varieties.</title>
        <authorList>
            <person name="Zhang W."/>
            <person name="Zhang Y."/>
            <person name="Qiu H."/>
            <person name="Guo Y."/>
            <person name="Wan H."/>
            <person name="Zhang X."/>
            <person name="Scossa F."/>
            <person name="Alseekh S."/>
            <person name="Zhang Q."/>
            <person name="Wang P."/>
            <person name="Xu L."/>
            <person name="Schmidt M.H."/>
            <person name="Jia X."/>
            <person name="Li D."/>
            <person name="Zhu A."/>
            <person name="Guo F."/>
            <person name="Chen W."/>
            <person name="Ni D."/>
            <person name="Usadel B."/>
            <person name="Fernie A.R."/>
            <person name="Wen W."/>
        </authorList>
    </citation>
    <scope>NUCLEOTIDE SEQUENCE [LARGE SCALE GENOMIC DNA]</scope>
    <source>
        <strain evidence="25">cv. G240</strain>
    </source>
</reference>
<comment type="caution">
    <text evidence="24">The sequence shown here is derived from an EMBL/GenBank/DDBJ whole genome shotgun (WGS) entry which is preliminary data.</text>
</comment>
<feature type="domain" description="Protein kinase" evidence="22">
    <location>
        <begin position="531"/>
        <end position="810"/>
    </location>
</feature>
<dbReference type="SMART" id="SM00220">
    <property type="entry name" value="S_TKc"/>
    <property type="match status" value="1"/>
</dbReference>
<comment type="catalytic activity">
    <reaction evidence="18">
        <text>L-threonyl-[protein] + ATP = O-phospho-L-threonyl-[protein] + ADP + H(+)</text>
        <dbReference type="Rhea" id="RHEA:46608"/>
        <dbReference type="Rhea" id="RHEA-COMP:11060"/>
        <dbReference type="Rhea" id="RHEA-COMP:11605"/>
        <dbReference type="ChEBI" id="CHEBI:15378"/>
        <dbReference type="ChEBI" id="CHEBI:30013"/>
        <dbReference type="ChEBI" id="CHEBI:30616"/>
        <dbReference type="ChEBI" id="CHEBI:61977"/>
        <dbReference type="ChEBI" id="CHEBI:456216"/>
        <dbReference type="EC" id="2.7.11.1"/>
    </reaction>
</comment>
<dbReference type="EC" id="2.7.11.1" evidence="2"/>
<evidence type="ECO:0000313" key="24">
    <source>
        <dbReference type="EMBL" id="KAF5949218.1"/>
    </source>
</evidence>
<keyword evidence="8" id="KW-0732">Signal</keyword>
<evidence type="ECO:0000256" key="20">
    <source>
        <dbReference type="PROSITE-ProRule" id="PRU10141"/>
    </source>
</evidence>
<dbReference type="InterPro" id="IPR036426">
    <property type="entry name" value="Bulb-type_lectin_dom_sf"/>
</dbReference>
<gene>
    <name evidence="24" type="ORF">HYC85_015175</name>
</gene>
<dbReference type="AlphaFoldDB" id="A0A7J7HBL1"/>
<dbReference type="SUPFAM" id="SSF51110">
    <property type="entry name" value="alpha-D-mannose-specific plant lectins"/>
    <property type="match status" value="1"/>
</dbReference>
<comment type="catalytic activity">
    <reaction evidence="19">
        <text>L-seryl-[protein] + ATP = O-phospho-L-seryl-[protein] + ADP + H(+)</text>
        <dbReference type="Rhea" id="RHEA:17989"/>
        <dbReference type="Rhea" id="RHEA-COMP:9863"/>
        <dbReference type="Rhea" id="RHEA-COMP:11604"/>
        <dbReference type="ChEBI" id="CHEBI:15378"/>
        <dbReference type="ChEBI" id="CHEBI:29999"/>
        <dbReference type="ChEBI" id="CHEBI:30616"/>
        <dbReference type="ChEBI" id="CHEBI:83421"/>
        <dbReference type="ChEBI" id="CHEBI:456216"/>
        <dbReference type="EC" id="2.7.11.1"/>
    </reaction>
</comment>
<protein>
    <recommendedName>
        <fullName evidence="2">non-specific serine/threonine protein kinase</fullName>
        <ecNumber evidence="2">2.7.11.1</ecNumber>
    </recommendedName>
</protein>
<keyword evidence="17" id="KW-0325">Glycoprotein</keyword>
<dbReference type="Gene3D" id="3.30.200.20">
    <property type="entry name" value="Phosphorylase Kinase, domain 1"/>
    <property type="match status" value="1"/>
</dbReference>
<keyword evidence="7 21" id="KW-0812">Transmembrane</keyword>
<dbReference type="EMBL" id="JACBKZ010000006">
    <property type="protein sequence ID" value="KAF5949218.1"/>
    <property type="molecule type" value="Genomic_DNA"/>
</dbReference>
<dbReference type="InterPro" id="IPR051343">
    <property type="entry name" value="G-type_lectin_kinases/EP1-like"/>
</dbReference>
<feature type="transmembrane region" description="Helical" evidence="21">
    <location>
        <begin position="6"/>
        <end position="25"/>
    </location>
</feature>
<accession>A0A7J7HBL1</accession>
<dbReference type="PANTHER" id="PTHR47976">
    <property type="entry name" value="G-TYPE LECTIN S-RECEPTOR-LIKE SERINE/THREONINE-PROTEIN KINASE SD2-5"/>
    <property type="match status" value="1"/>
</dbReference>
<keyword evidence="15" id="KW-1015">Disulfide bond</keyword>
<evidence type="ECO:0000256" key="18">
    <source>
        <dbReference type="ARBA" id="ARBA00047899"/>
    </source>
</evidence>
<keyword evidence="11" id="KW-0418">Kinase</keyword>
<dbReference type="InterPro" id="IPR001480">
    <property type="entry name" value="Bulb-type_lectin_dom"/>
</dbReference>
<keyword evidence="16" id="KW-0675">Receptor</keyword>
<keyword evidence="13 21" id="KW-1133">Transmembrane helix</keyword>
<keyword evidence="10 20" id="KW-0547">Nucleotide-binding</keyword>
<organism evidence="24 25">
    <name type="scientific">Camellia sinensis</name>
    <name type="common">Tea plant</name>
    <name type="synonym">Thea sinensis</name>
    <dbReference type="NCBI Taxonomy" id="4442"/>
    <lineage>
        <taxon>Eukaryota</taxon>
        <taxon>Viridiplantae</taxon>
        <taxon>Streptophyta</taxon>
        <taxon>Embryophyta</taxon>
        <taxon>Tracheophyta</taxon>
        <taxon>Spermatophyta</taxon>
        <taxon>Magnoliopsida</taxon>
        <taxon>eudicotyledons</taxon>
        <taxon>Gunneridae</taxon>
        <taxon>Pentapetalae</taxon>
        <taxon>asterids</taxon>
        <taxon>Ericales</taxon>
        <taxon>Theaceae</taxon>
        <taxon>Camellia</taxon>
    </lineage>
</organism>
<evidence type="ECO:0000256" key="8">
    <source>
        <dbReference type="ARBA" id="ARBA00022729"/>
    </source>
</evidence>
<keyword evidence="14 21" id="KW-0472">Membrane</keyword>
<dbReference type="InterPro" id="IPR000719">
    <property type="entry name" value="Prot_kinase_dom"/>
</dbReference>
<dbReference type="PROSITE" id="PS50927">
    <property type="entry name" value="BULB_LECTIN"/>
    <property type="match status" value="1"/>
</dbReference>
<evidence type="ECO:0000256" key="17">
    <source>
        <dbReference type="ARBA" id="ARBA00023180"/>
    </source>
</evidence>
<feature type="binding site" evidence="20">
    <location>
        <position position="559"/>
    </location>
    <ligand>
        <name>ATP</name>
        <dbReference type="ChEBI" id="CHEBI:30616"/>
    </ligand>
</feature>
<evidence type="ECO:0000256" key="14">
    <source>
        <dbReference type="ARBA" id="ARBA00023136"/>
    </source>
</evidence>
<dbReference type="InterPro" id="IPR017441">
    <property type="entry name" value="Protein_kinase_ATP_BS"/>
</dbReference>
<name>A0A7J7HBL1_CAMSI</name>
<evidence type="ECO:0000256" key="4">
    <source>
        <dbReference type="ARBA" id="ARBA00022536"/>
    </source>
</evidence>
<dbReference type="CDD" id="cd00028">
    <property type="entry name" value="B_lectin"/>
    <property type="match status" value="1"/>
</dbReference>
<evidence type="ECO:0000313" key="25">
    <source>
        <dbReference type="Proteomes" id="UP000593564"/>
    </source>
</evidence>
<dbReference type="SUPFAM" id="SSF56112">
    <property type="entry name" value="Protein kinase-like (PK-like)"/>
    <property type="match status" value="1"/>
</dbReference>
<feature type="domain" description="Bulb-type lectin" evidence="23">
    <location>
        <begin position="45"/>
        <end position="178"/>
    </location>
</feature>
<dbReference type="SMART" id="SM00108">
    <property type="entry name" value="B_lectin"/>
    <property type="match status" value="1"/>
</dbReference>
<comment type="subcellular location">
    <subcellularLocation>
        <location evidence="1">Membrane</location>
        <topology evidence="1">Single-pass type I membrane protein</topology>
    </subcellularLocation>
</comment>
<dbReference type="PROSITE" id="PS00108">
    <property type="entry name" value="PROTEIN_KINASE_ST"/>
    <property type="match status" value="1"/>
</dbReference>
<evidence type="ECO:0000256" key="13">
    <source>
        <dbReference type="ARBA" id="ARBA00022989"/>
    </source>
</evidence>
<feature type="transmembrane region" description="Helical" evidence="21">
    <location>
        <begin position="939"/>
        <end position="958"/>
    </location>
</feature>
<evidence type="ECO:0000256" key="7">
    <source>
        <dbReference type="ARBA" id="ARBA00022692"/>
    </source>
</evidence>
<dbReference type="FunFam" id="3.30.200.20:FF:000178">
    <property type="entry name" value="serine/threonine-protein kinase PBS1-like"/>
    <property type="match status" value="1"/>
</dbReference>
<dbReference type="FunFam" id="2.90.10.10:FF:000039">
    <property type="entry name" value="G-type lectin S-receptor-like serine/threonine-protein kinase SD2-5"/>
    <property type="match status" value="1"/>
</dbReference>
<feature type="transmembrane region" description="Helical" evidence="21">
    <location>
        <begin position="898"/>
        <end position="919"/>
    </location>
</feature>
<dbReference type="Pfam" id="PF01453">
    <property type="entry name" value="B_lectin"/>
    <property type="match status" value="1"/>
</dbReference>
<dbReference type="Pfam" id="PF00069">
    <property type="entry name" value="Pkinase"/>
    <property type="match status" value="1"/>
</dbReference>